<proteinExistence type="predicted"/>
<keyword evidence="2" id="KW-1185">Reference proteome</keyword>
<comment type="caution">
    <text evidence="1">The sequence shown here is derived from an EMBL/GenBank/DDBJ whole genome shotgun (WGS) entry which is preliminary data.</text>
</comment>
<gene>
    <name evidence="1" type="primary">gb03057</name>
    <name evidence="1" type="ORF">PR202_gb03057</name>
</gene>
<evidence type="ECO:0000313" key="1">
    <source>
        <dbReference type="EMBL" id="GJN16103.1"/>
    </source>
</evidence>
<dbReference type="Proteomes" id="UP001054889">
    <property type="component" value="Unassembled WGS sequence"/>
</dbReference>
<organism evidence="1 2">
    <name type="scientific">Eleusine coracana subsp. coracana</name>
    <dbReference type="NCBI Taxonomy" id="191504"/>
    <lineage>
        <taxon>Eukaryota</taxon>
        <taxon>Viridiplantae</taxon>
        <taxon>Streptophyta</taxon>
        <taxon>Embryophyta</taxon>
        <taxon>Tracheophyta</taxon>
        <taxon>Spermatophyta</taxon>
        <taxon>Magnoliopsida</taxon>
        <taxon>Liliopsida</taxon>
        <taxon>Poales</taxon>
        <taxon>Poaceae</taxon>
        <taxon>PACMAD clade</taxon>
        <taxon>Chloridoideae</taxon>
        <taxon>Cynodonteae</taxon>
        <taxon>Eleusininae</taxon>
        <taxon>Eleusine</taxon>
    </lineage>
</organism>
<accession>A0AAV5E0U9</accession>
<reference evidence="1" key="2">
    <citation type="submission" date="2021-12" db="EMBL/GenBank/DDBJ databases">
        <title>Resequencing data analysis of finger millet.</title>
        <authorList>
            <person name="Hatakeyama M."/>
            <person name="Aluri S."/>
            <person name="Balachadran M.T."/>
            <person name="Sivarajan S.R."/>
            <person name="Poveda L."/>
            <person name="Shimizu-Inatsugi R."/>
            <person name="Schlapbach R."/>
            <person name="Sreeman S.M."/>
            <person name="Shimizu K.K."/>
        </authorList>
    </citation>
    <scope>NUCLEOTIDE SEQUENCE</scope>
</reference>
<name>A0AAV5E0U9_ELECO</name>
<dbReference type="AlphaFoldDB" id="A0AAV5E0U9"/>
<sequence>MAPVVIVEVIDVAPLPPVWINDPPLHLRIPVPPYARQAVLRLQRRKSLSCLLRRLPLCSCRSRRSLSYRRGLPLHLQRTCRLRLCRRKARGSCRRSLALLRLPAYLAGLSCCRRLALSRYRCCRRLALDAIEPWLLTRETQEAGRECARAPRGSAMRVLSERVSGMSCCCRFEDGLLPHLLLCCRGVRSHRDPRTAAREELARVWIEPPARRRAVGLKPR</sequence>
<protein>
    <submittedName>
        <fullName evidence="1">Uncharacterized protein</fullName>
    </submittedName>
</protein>
<reference evidence="1" key="1">
    <citation type="journal article" date="2018" name="DNA Res.">
        <title>Multiple hybrid de novo genome assembly of finger millet, an orphan allotetraploid crop.</title>
        <authorList>
            <person name="Hatakeyama M."/>
            <person name="Aluri S."/>
            <person name="Balachadran M.T."/>
            <person name="Sivarajan S.R."/>
            <person name="Patrignani A."/>
            <person name="Gruter S."/>
            <person name="Poveda L."/>
            <person name="Shimizu-Inatsugi R."/>
            <person name="Baeten J."/>
            <person name="Francoijs K.J."/>
            <person name="Nataraja K.N."/>
            <person name="Reddy Y.A.N."/>
            <person name="Phadnis S."/>
            <person name="Ravikumar R.L."/>
            <person name="Schlapbach R."/>
            <person name="Sreeman S.M."/>
            <person name="Shimizu K.K."/>
        </authorList>
    </citation>
    <scope>NUCLEOTIDE SEQUENCE</scope>
</reference>
<dbReference type="EMBL" id="BQKI01000072">
    <property type="protein sequence ID" value="GJN16103.1"/>
    <property type="molecule type" value="Genomic_DNA"/>
</dbReference>
<evidence type="ECO:0000313" key="2">
    <source>
        <dbReference type="Proteomes" id="UP001054889"/>
    </source>
</evidence>